<gene>
    <name evidence="4" type="ORF">OXH55_04620</name>
</gene>
<comment type="caution">
    <text evidence="4">The sequence shown here is derived from an EMBL/GenBank/DDBJ whole genome shotgun (WGS) entry which is preliminary data.</text>
</comment>
<evidence type="ECO:0000259" key="3">
    <source>
        <dbReference type="Pfam" id="PF22570"/>
    </source>
</evidence>
<keyword evidence="1" id="KW-0812">Transmembrane</keyword>
<dbReference type="Pfam" id="PF13349">
    <property type="entry name" value="DUF4097"/>
    <property type="match status" value="1"/>
</dbReference>
<feature type="domain" description="LiaF transmembrane" evidence="3">
    <location>
        <begin position="11"/>
        <end position="78"/>
    </location>
</feature>
<keyword evidence="1" id="KW-1133">Transmembrane helix</keyword>
<evidence type="ECO:0000259" key="2">
    <source>
        <dbReference type="Pfam" id="PF13349"/>
    </source>
</evidence>
<dbReference type="InterPro" id="IPR054331">
    <property type="entry name" value="LiaF_TM"/>
</dbReference>
<evidence type="ECO:0000313" key="5">
    <source>
        <dbReference type="Proteomes" id="UP001079657"/>
    </source>
</evidence>
<keyword evidence="5" id="KW-1185">Reference proteome</keyword>
<dbReference type="Proteomes" id="UP001079657">
    <property type="component" value="Unassembled WGS sequence"/>
</dbReference>
<feature type="domain" description="DUF4097" evidence="2">
    <location>
        <begin position="227"/>
        <end position="364"/>
    </location>
</feature>
<reference evidence="4" key="1">
    <citation type="submission" date="2022-12" db="EMBL/GenBank/DDBJ databases">
        <authorList>
            <person name="Wang J."/>
        </authorList>
    </citation>
    <scope>NUCLEOTIDE SEQUENCE</scope>
    <source>
        <strain evidence="4">HY-42-06</strain>
    </source>
</reference>
<evidence type="ECO:0000313" key="4">
    <source>
        <dbReference type="EMBL" id="MCY6369908.1"/>
    </source>
</evidence>
<feature type="transmembrane region" description="Helical" evidence="1">
    <location>
        <begin position="39"/>
        <end position="57"/>
    </location>
</feature>
<dbReference type="InterPro" id="IPR025164">
    <property type="entry name" value="Toastrack_DUF4097"/>
</dbReference>
<proteinExistence type="predicted"/>
<dbReference type="Pfam" id="PF22570">
    <property type="entry name" value="LiaF-TM"/>
    <property type="match status" value="1"/>
</dbReference>
<accession>A0ABT4CLJ6</accession>
<organism evidence="4 5">
    <name type="scientific">Clostridium ganghwense</name>
    <dbReference type="NCBI Taxonomy" id="312089"/>
    <lineage>
        <taxon>Bacteria</taxon>
        <taxon>Bacillati</taxon>
        <taxon>Bacillota</taxon>
        <taxon>Clostridia</taxon>
        <taxon>Eubacteriales</taxon>
        <taxon>Clostridiaceae</taxon>
        <taxon>Clostridium</taxon>
    </lineage>
</organism>
<name>A0ABT4CLJ6_9CLOT</name>
<sequence length="367" mass="41771">MRKWRVGTISMGIMLIGTGIILLLSQITGINGAEKIIKWWPIILIILGLETLAYIYFSKEENPKVKMDVLSIISIIFILLVCSGIYAVNNLMNGELSDVFLSEIGHCKYSSVFNKKYKINASNVKNINIDVFGDLKVEKYEGNNIEIESIITMDNNDEKYAKEISDKIIEIDEGETLRISSKKEQYLRSNRRIRNVRISYYIKVPKKLNYDINNKSGMVELKELIGDIEIDSNNSDIEIKKVSGNISIDNKFGKIDIKDVKGLVSIENSKGNISYESKEINNSNIEIENEAGDVNIKLPEKQQGAYKFNTKYGNIDVDGFKLKINKEENDKQTNEKNREQNVDEIVGKDSPIIRVEVNNGDIRLRGR</sequence>
<keyword evidence="1" id="KW-0472">Membrane</keyword>
<feature type="transmembrane region" description="Helical" evidence="1">
    <location>
        <begin position="12"/>
        <end position="33"/>
    </location>
</feature>
<evidence type="ECO:0000256" key="1">
    <source>
        <dbReference type="SAM" id="Phobius"/>
    </source>
</evidence>
<dbReference type="EMBL" id="JAPQES010000001">
    <property type="protein sequence ID" value="MCY6369908.1"/>
    <property type="molecule type" value="Genomic_DNA"/>
</dbReference>
<dbReference type="RefSeq" id="WP_268048323.1">
    <property type="nucleotide sequence ID" value="NZ_JAPQES010000001.1"/>
</dbReference>
<protein>
    <submittedName>
        <fullName evidence="4">DUF4097 family beta strand repeat-containing protein</fullName>
    </submittedName>
</protein>
<feature type="transmembrane region" description="Helical" evidence="1">
    <location>
        <begin position="69"/>
        <end position="88"/>
    </location>
</feature>